<protein>
    <recommendedName>
        <fullName evidence="5">DUF308 domain-containing protein</fullName>
    </recommendedName>
</protein>
<name>A0A1H5LZ00_9ACTN</name>
<dbReference type="OrthoDB" id="5145029at2"/>
<dbReference type="RefSeq" id="WP_069113403.1">
    <property type="nucleotide sequence ID" value="NZ_FNUC01000003.1"/>
</dbReference>
<feature type="domain" description="YqeB PH" evidence="2">
    <location>
        <begin position="12"/>
        <end position="162"/>
    </location>
</feature>
<dbReference type="STRING" id="561176.SAMN04488561_2813"/>
<feature type="domain" description="Cysteinyl-tRNA ligase anticodon binding" evidence="1">
    <location>
        <begin position="180"/>
        <end position="229"/>
    </location>
</feature>
<dbReference type="EMBL" id="FNUC01000003">
    <property type="protein sequence ID" value="SEE81498.1"/>
    <property type="molecule type" value="Genomic_DNA"/>
</dbReference>
<accession>A0A1H5LZ00</accession>
<dbReference type="Proteomes" id="UP000181980">
    <property type="component" value="Unassembled WGS sequence"/>
</dbReference>
<dbReference type="AlphaFoldDB" id="A0A1H5LZ00"/>
<evidence type="ECO:0000313" key="4">
    <source>
        <dbReference type="Proteomes" id="UP000181980"/>
    </source>
</evidence>
<evidence type="ECO:0000259" key="1">
    <source>
        <dbReference type="Pfam" id="PF23493"/>
    </source>
</evidence>
<sequence>MNATTNGPGGGTVVGRPGWEAVLVWVGFPVLGALAGLGVGPLADWAVDTSWIPDFGPIRFIAELPQPGGTIATIAAGAVLGVVLALTAEGEVLRVGVGPSAVTLTRDGKTRTIARGDVSAVFTDRKELVLVSRSGLELAREKSDLAADRLAAAFTGQGYPWRPEGDPHRDQYRRWVPDEPELPAGANAVLRARATALEKGEHGDLVELRDELGKLGIVVRDQDKRQYWRRARIGG</sequence>
<proteinExistence type="predicted"/>
<dbReference type="Pfam" id="PF23494">
    <property type="entry name" value="bPH_10"/>
    <property type="match status" value="1"/>
</dbReference>
<organism evidence="3 4">
    <name type="scientific">Jiangella alba</name>
    <dbReference type="NCBI Taxonomy" id="561176"/>
    <lineage>
        <taxon>Bacteria</taxon>
        <taxon>Bacillati</taxon>
        <taxon>Actinomycetota</taxon>
        <taxon>Actinomycetes</taxon>
        <taxon>Jiangellales</taxon>
        <taxon>Jiangellaceae</taxon>
        <taxon>Jiangella</taxon>
    </lineage>
</organism>
<evidence type="ECO:0000259" key="2">
    <source>
        <dbReference type="Pfam" id="PF23494"/>
    </source>
</evidence>
<evidence type="ECO:0000313" key="3">
    <source>
        <dbReference type="EMBL" id="SEE81498.1"/>
    </source>
</evidence>
<gene>
    <name evidence="3" type="ORF">SAMN04488561_2813</name>
</gene>
<dbReference type="Pfam" id="PF23493">
    <property type="entry name" value="CysS_C"/>
    <property type="match status" value="1"/>
</dbReference>
<keyword evidence="4" id="KW-1185">Reference proteome</keyword>
<dbReference type="InterPro" id="IPR056411">
    <property type="entry name" value="CysS_C"/>
</dbReference>
<evidence type="ECO:0008006" key="5">
    <source>
        <dbReference type="Google" id="ProtNLM"/>
    </source>
</evidence>
<dbReference type="InterPro" id="IPR057798">
    <property type="entry name" value="PH_YqeB"/>
</dbReference>
<reference evidence="4" key="1">
    <citation type="submission" date="2016-10" db="EMBL/GenBank/DDBJ databases">
        <authorList>
            <person name="Varghese N."/>
            <person name="Submissions S."/>
        </authorList>
    </citation>
    <scope>NUCLEOTIDE SEQUENCE [LARGE SCALE GENOMIC DNA]</scope>
    <source>
        <strain evidence="4">DSM 45237</strain>
    </source>
</reference>